<keyword evidence="4" id="KW-1003">Cell membrane</keyword>
<name>A0ABZ1L2N8_9ACTN</name>
<dbReference type="RefSeq" id="WP_398167127.1">
    <property type="nucleotide sequence ID" value="NZ_CP108188.1"/>
</dbReference>
<evidence type="ECO:0000256" key="5">
    <source>
        <dbReference type="ARBA" id="ARBA00022692"/>
    </source>
</evidence>
<evidence type="ECO:0000256" key="8">
    <source>
        <dbReference type="SAM" id="Phobius"/>
    </source>
</evidence>
<organism evidence="9 10">
    <name type="scientific">Streptomyces zaomyceticus</name>
    <dbReference type="NCBI Taxonomy" id="68286"/>
    <lineage>
        <taxon>Bacteria</taxon>
        <taxon>Bacillati</taxon>
        <taxon>Actinomycetota</taxon>
        <taxon>Actinomycetes</taxon>
        <taxon>Kitasatosporales</taxon>
        <taxon>Streptomycetaceae</taxon>
        <taxon>Streptomyces</taxon>
    </lineage>
</organism>
<feature type="transmembrane region" description="Helical" evidence="8">
    <location>
        <begin position="134"/>
        <end position="153"/>
    </location>
</feature>
<feature type="transmembrane region" description="Helical" evidence="8">
    <location>
        <begin position="23"/>
        <end position="45"/>
    </location>
</feature>
<feature type="transmembrane region" description="Helical" evidence="8">
    <location>
        <begin position="165"/>
        <end position="185"/>
    </location>
</feature>
<dbReference type="SUPFAM" id="SSF81345">
    <property type="entry name" value="ABC transporter involved in vitamin B12 uptake, BtuC"/>
    <property type="match status" value="1"/>
</dbReference>
<keyword evidence="6 8" id="KW-1133">Transmembrane helix</keyword>
<evidence type="ECO:0000256" key="7">
    <source>
        <dbReference type="ARBA" id="ARBA00023136"/>
    </source>
</evidence>
<dbReference type="InterPro" id="IPR000522">
    <property type="entry name" value="ABC_transptr_permease_BtuC"/>
</dbReference>
<evidence type="ECO:0000256" key="3">
    <source>
        <dbReference type="ARBA" id="ARBA00022448"/>
    </source>
</evidence>
<reference evidence="9 10" key="1">
    <citation type="submission" date="2022-10" db="EMBL/GenBank/DDBJ databases">
        <title>The complete genomes of actinobacterial strains from the NBC collection.</title>
        <authorList>
            <person name="Joergensen T.S."/>
            <person name="Alvarez Arevalo M."/>
            <person name="Sterndorff E.B."/>
            <person name="Faurdal D."/>
            <person name="Vuksanovic O."/>
            <person name="Mourched A.-S."/>
            <person name="Charusanti P."/>
            <person name="Shaw S."/>
            <person name="Blin K."/>
            <person name="Weber T."/>
        </authorList>
    </citation>
    <scope>NUCLEOTIDE SEQUENCE [LARGE SCALE GENOMIC DNA]</scope>
    <source>
        <strain evidence="9 10">NBC_00123</strain>
    </source>
</reference>
<feature type="transmembrane region" description="Helical" evidence="8">
    <location>
        <begin position="106"/>
        <end position="127"/>
    </location>
</feature>
<evidence type="ECO:0000313" key="9">
    <source>
        <dbReference type="EMBL" id="WTR68492.1"/>
    </source>
</evidence>
<sequence>MTETSPPVRAPLPPVRTRLSRGATVAVLATAALVATLIAGIALGARDIAPLEVVRILLHPGGEAYNSHVLWTERIPRTLLGIAVGAALGASGLIMQALTANPLADPGILGVEQGAAVCVVFGIMFLGVTGVRGYFWLALVGSALAAALVYLIGTRTDAGSSAVGLVLAGVALAAVMSSLITLLVVRDKEVYAHLRFWSVGQLTGRAEIMGEIMPFVICGLLLALPLGRTLNILGLGDDTARALGVRVERARLAVRSRKDIGWDHRLWVLVRPGSSET</sequence>
<evidence type="ECO:0000256" key="6">
    <source>
        <dbReference type="ARBA" id="ARBA00022989"/>
    </source>
</evidence>
<proteinExistence type="inferred from homology"/>
<dbReference type="Proteomes" id="UP001622594">
    <property type="component" value="Chromosome"/>
</dbReference>
<keyword evidence="3" id="KW-0813">Transport</keyword>
<keyword evidence="10" id="KW-1185">Reference proteome</keyword>
<dbReference type="PANTHER" id="PTHR30472:SF1">
    <property type="entry name" value="FE(3+) DICITRATE TRANSPORT SYSTEM PERMEASE PROTEIN FECC-RELATED"/>
    <property type="match status" value="1"/>
</dbReference>
<comment type="subcellular location">
    <subcellularLocation>
        <location evidence="1">Cell membrane</location>
        <topology evidence="1">Multi-pass membrane protein</topology>
    </subcellularLocation>
</comment>
<evidence type="ECO:0000313" key="10">
    <source>
        <dbReference type="Proteomes" id="UP001622594"/>
    </source>
</evidence>
<dbReference type="Gene3D" id="1.10.3470.10">
    <property type="entry name" value="ABC transporter involved in vitamin B12 uptake, BtuC"/>
    <property type="match status" value="1"/>
</dbReference>
<feature type="transmembrane region" description="Helical" evidence="8">
    <location>
        <begin position="79"/>
        <end position="100"/>
    </location>
</feature>
<gene>
    <name evidence="9" type="ORF">OG814_04010</name>
</gene>
<evidence type="ECO:0000256" key="4">
    <source>
        <dbReference type="ARBA" id="ARBA00022475"/>
    </source>
</evidence>
<comment type="similarity">
    <text evidence="2">Belongs to the binding-protein-dependent transport system permease family. FecCD subfamily.</text>
</comment>
<keyword evidence="7 8" id="KW-0472">Membrane</keyword>
<dbReference type="Pfam" id="PF01032">
    <property type="entry name" value="FecCD"/>
    <property type="match status" value="1"/>
</dbReference>
<keyword evidence="5 8" id="KW-0812">Transmembrane</keyword>
<protein>
    <submittedName>
        <fullName evidence="9">Iron ABC transporter permease</fullName>
    </submittedName>
</protein>
<dbReference type="CDD" id="cd06550">
    <property type="entry name" value="TM_ABC_iron-siderophores_like"/>
    <property type="match status" value="1"/>
</dbReference>
<accession>A0ABZ1L2N8</accession>
<dbReference type="PANTHER" id="PTHR30472">
    <property type="entry name" value="FERRIC ENTEROBACTIN TRANSPORT SYSTEM PERMEASE PROTEIN"/>
    <property type="match status" value="1"/>
</dbReference>
<evidence type="ECO:0000256" key="2">
    <source>
        <dbReference type="ARBA" id="ARBA00007935"/>
    </source>
</evidence>
<dbReference type="EMBL" id="CP108188">
    <property type="protein sequence ID" value="WTR68492.1"/>
    <property type="molecule type" value="Genomic_DNA"/>
</dbReference>
<evidence type="ECO:0000256" key="1">
    <source>
        <dbReference type="ARBA" id="ARBA00004651"/>
    </source>
</evidence>
<dbReference type="InterPro" id="IPR037294">
    <property type="entry name" value="ABC_BtuC-like"/>
</dbReference>